<dbReference type="PRINTS" id="PR00154">
    <property type="entry name" value="AMPBINDING"/>
</dbReference>
<evidence type="ECO:0000313" key="6">
    <source>
        <dbReference type="Proteomes" id="UP001151133"/>
    </source>
</evidence>
<dbReference type="PROSITE" id="PS00012">
    <property type="entry name" value="PHOSPHOPANTETHEINE"/>
    <property type="match status" value="1"/>
</dbReference>
<dbReference type="EMBL" id="JAOZEV010000027">
    <property type="protein sequence ID" value="MCV9934565.1"/>
    <property type="molecule type" value="Genomic_DNA"/>
</dbReference>
<accession>A0A9X3HNE2</accession>
<keyword evidence="6" id="KW-1185">Reference proteome</keyword>
<comment type="cofactor">
    <cofactor evidence="1">
        <name>pantetheine 4'-phosphate</name>
        <dbReference type="ChEBI" id="CHEBI:47942"/>
    </cofactor>
</comment>
<dbReference type="FunFam" id="3.40.50.980:FF:000002">
    <property type="entry name" value="Enterobactin synthetase component F"/>
    <property type="match status" value="1"/>
</dbReference>
<dbReference type="PROSITE" id="PS00455">
    <property type="entry name" value="AMP_BINDING"/>
    <property type="match status" value="1"/>
</dbReference>
<dbReference type="Gene3D" id="3.30.300.30">
    <property type="match status" value="1"/>
</dbReference>
<evidence type="ECO:0000256" key="3">
    <source>
        <dbReference type="ARBA" id="ARBA00022553"/>
    </source>
</evidence>
<dbReference type="PANTHER" id="PTHR45527:SF1">
    <property type="entry name" value="FATTY ACID SYNTHASE"/>
    <property type="match status" value="1"/>
</dbReference>
<dbReference type="InterPro" id="IPR001242">
    <property type="entry name" value="Condensation_dom"/>
</dbReference>
<dbReference type="InterPro" id="IPR006162">
    <property type="entry name" value="Ppantetheine_attach_site"/>
</dbReference>
<keyword evidence="3" id="KW-0597">Phosphoprotein</keyword>
<dbReference type="PANTHER" id="PTHR45527">
    <property type="entry name" value="NONRIBOSOMAL PEPTIDE SYNTHETASE"/>
    <property type="match status" value="1"/>
</dbReference>
<dbReference type="GO" id="GO:0003824">
    <property type="term" value="F:catalytic activity"/>
    <property type="evidence" value="ECO:0007669"/>
    <property type="project" value="InterPro"/>
</dbReference>
<dbReference type="FunFam" id="1.10.1200.10:FF:000005">
    <property type="entry name" value="Nonribosomal peptide synthetase 1"/>
    <property type="match status" value="1"/>
</dbReference>
<dbReference type="Proteomes" id="UP001151133">
    <property type="component" value="Unassembled WGS sequence"/>
</dbReference>
<reference evidence="5" key="1">
    <citation type="submission" date="2022-10" db="EMBL/GenBank/DDBJ databases">
        <title>Two novel species of Flavobacterium.</title>
        <authorList>
            <person name="Liu Q."/>
            <person name="Xin Y.-H."/>
        </authorList>
    </citation>
    <scope>NUCLEOTIDE SEQUENCE</scope>
    <source>
        <strain evidence="5">LS1R47</strain>
    </source>
</reference>
<dbReference type="GO" id="GO:0031177">
    <property type="term" value="F:phosphopantetheine binding"/>
    <property type="evidence" value="ECO:0007669"/>
    <property type="project" value="TreeGrafter"/>
</dbReference>
<protein>
    <submittedName>
        <fullName evidence="5">Amino acid adenylation domain-containing protein</fullName>
    </submittedName>
</protein>
<evidence type="ECO:0000259" key="4">
    <source>
        <dbReference type="PROSITE" id="PS50075"/>
    </source>
</evidence>
<dbReference type="InterPro" id="IPR009081">
    <property type="entry name" value="PP-bd_ACP"/>
</dbReference>
<feature type="domain" description="Carrier" evidence="4">
    <location>
        <begin position="712"/>
        <end position="787"/>
    </location>
</feature>
<dbReference type="AlphaFoldDB" id="A0A9X3HNE2"/>
<dbReference type="Gene3D" id="3.30.559.10">
    <property type="entry name" value="Chloramphenicol acetyltransferase-like domain"/>
    <property type="match status" value="1"/>
</dbReference>
<dbReference type="SUPFAM" id="SSF52777">
    <property type="entry name" value="CoA-dependent acyltransferases"/>
    <property type="match status" value="1"/>
</dbReference>
<dbReference type="NCBIfam" id="TIGR01733">
    <property type="entry name" value="AA-adenyl-dom"/>
    <property type="match status" value="1"/>
</dbReference>
<organism evidence="5 6">
    <name type="scientific">Flavobacterium frigoritolerans</name>
    <dbReference type="NCBI Taxonomy" id="2987686"/>
    <lineage>
        <taxon>Bacteria</taxon>
        <taxon>Pseudomonadati</taxon>
        <taxon>Bacteroidota</taxon>
        <taxon>Flavobacteriia</taxon>
        <taxon>Flavobacteriales</taxon>
        <taxon>Flavobacteriaceae</taxon>
        <taxon>Flavobacterium</taxon>
    </lineage>
</organism>
<dbReference type="GO" id="GO:0005737">
    <property type="term" value="C:cytoplasm"/>
    <property type="evidence" value="ECO:0007669"/>
    <property type="project" value="TreeGrafter"/>
</dbReference>
<dbReference type="FunFam" id="3.40.50.12780:FF:000012">
    <property type="entry name" value="Non-ribosomal peptide synthetase"/>
    <property type="match status" value="1"/>
</dbReference>
<evidence type="ECO:0000256" key="1">
    <source>
        <dbReference type="ARBA" id="ARBA00001957"/>
    </source>
</evidence>
<dbReference type="InterPro" id="IPR023213">
    <property type="entry name" value="CAT-like_dom_sf"/>
</dbReference>
<dbReference type="SUPFAM" id="SSF47336">
    <property type="entry name" value="ACP-like"/>
    <property type="match status" value="1"/>
</dbReference>
<dbReference type="GO" id="GO:0044550">
    <property type="term" value="P:secondary metabolite biosynthetic process"/>
    <property type="evidence" value="ECO:0007669"/>
    <property type="project" value="TreeGrafter"/>
</dbReference>
<dbReference type="GO" id="GO:0043041">
    <property type="term" value="P:amino acid activation for nonribosomal peptide biosynthetic process"/>
    <property type="evidence" value="ECO:0007669"/>
    <property type="project" value="TreeGrafter"/>
</dbReference>
<dbReference type="InterPro" id="IPR036736">
    <property type="entry name" value="ACP-like_sf"/>
</dbReference>
<dbReference type="InterPro" id="IPR020845">
    <property type="entry name" value="AMP-binding_CS"/>
</dbReference>
<dbReference type="PROSITE" id="PS50075">
    <property type="entry name" value="CARRIER"/>
    <property type="match status" value="1"/>
</dbReference>
<dbReference type="InterPro" id="IPR010071">
    <property type="entry name" value="AA_adenyl_dom"/>
</dbReference>
<keyword evidence="2" id="KW-0596">Phosphopantetheine</keyword>
<dbReference type="Gene3D" id="3.40.50.980">
    <property type="match status" value="2"/>
</dbReference>
<dbReference type="FunFam" id="3.40.50.980:FF:000001">
    <property type="entry name" value="Non-ribosomal peptide synthetase"/>
    <property type="match status" value="1"/>
</dbReference>
<name>A0A9X3HNE2_9FLAO</name>
<dbReference type="InterPro" id="IPR045851">
    <property type="entry name" value="AMP-bd_C_sf"/>
</dbReference>
<evidence type="ECO:0000256" key="2">
    <source>
        <dbReference type="ARBA" id="ARBA00022450"/>
    </source>
</evidence>
<dbReference type="Pfam" id="PF00501">
    <property type="entry name" value="AMP-binding"/>
    <property type="match status" value="1"/>
</dbReference>
<dbReference type="RefSeq" id="WP_264288734.1">
    <property type="nucleotide sequence ID" value="NZ_JAOZEV010000027.1"/>
</dbReference>
<dbReference type="Gene3D" id="3.30.559.30">
    <property type="entry name" value="Nonribosomal peptide synthetase, condensation domain"/>
    <property type="match status" value="1"/>
</dbReference>
<gene>
    <name evidence="5" type="ORF">OIU80_19970</name>
</gene>
<evidence type="ECO:0000313" key="5">
    <source>
        <dbReference type="EMBL" id="MCV9934565.1"/>
    </source>
</evidence>
<sequence length="801" mass="90897">RQTESLIGFFVNMQANRTILNGSQSFEDLIQEVHNDQINAQMHQDLPFEKLIDELGVDRDTSRHSIFQVMFGVQSFGSSNDGFEYNDATPFRPYDFEDVYEVAKYDLSIFIDDSQEELLGEISYATSLFTKESIARLSNHYVYLLNELTQNSSKFHNEISLLNSEDYQQIIHDWNATDKAYSKDKTIQELFEDQVEKTPNNIALVYEGESLTYGQLNEKSNQLAHHIRARYKAKTQKELTADTLIALCLERSLEMVIGILGVLKAGGAYVPIDPSLPQERIDYVLEDTQAQIILSQRHLENSPKLPQEKVVYIDLSEELYRTQAKTNLPQQSQSNDLAYVIYTSGTTGKPKGAMLNHSGIVNRIEWMQNRYPLNSEDVVLQKTPYVFDVSVWELLWANWYGAKIVMAKSEGHKDSEYLHQLIQKEKVTTLHFVPSMLEAYNHYLLEQENIFSPSIKQIFCSGEALNNNTVQQTYKNVIGESLKLHNLYGPTEASIDVTFYETTPTKNVYIGKPIQNTQVYILSPNQTPVPIGVIGELYLGGIGLSRGYLNRPELTAERFVDNPFATQEDKTKGYTKLYKTGDLVRWLADGTIEYLGRNDDQVKIRGYRIELGEIEHAISQIAGIKQVSVQARDRVTENGSSKYLVGYYVLNVEETGLAVDAIESFLSGILPDYMIPSAFVEMESFPLTINGKLNKRLFADPDFSSSDSDYVAPVTEEEIEVCKIWSDLLGLDRVGITDDFFKIGGNSILALQATHRMSKILGCNVKVADIFKHKTINNLKDILVNSFSFESIEGEDWEISL</sequence>
<dbReference type="SUPFAM" id="SSF56801">
    <property type="entry name" value="Acetyl-CoA synthetase-like"/>
    <property type="match status" value="1"/>
</dbReference>
<dbReference type="Pfam" id="PF00668">
    <property type="entry name" value="Condensation"/>
    <property type="match status" value="1"/>
</dbReference>
<dbReference type="Gene3D" id="1.10.1200.10">
    <property type="entry name" value="ACP-like"/>
    <property type="match status" value="1"/>
</dbReference>
<dbReference type="FunFam" id="2.30.38.10:FF:000001">
    <property type="entry name" value="Non-ribosomal peptide synthetase PvdI"/>
    <property type="match status" value="1"/>
</dbReference>
<dbReference type="Pfam" id="PF00550">
    <property type="entry name" value="PP-binding"/>
    <property type="match status" value="1"/>
</dbReference>
<feature type="non-terminal residue" evidence="5">
    <location>
        <position position="1"/>
    </location>
</feature>
<dbReference type="Gene3D" id="2.30.38.10">
    <property type="entry name" value="Luciferase, Domain 3"/>
    <property type="match status" value="1"/>
</dbReference>
<dbReference type="CDD" id="cd05930">
    <property type="entry name" value="A_NRPS"/>
    <property type="match status" value="1"/>
</dbReference>
<dbReference type="InterPro" id="IPR000873">
    <property type="entry name" value="AMP-dep_synth/lig_dom"/>
</dbReference>
<dbReference type="InterPro" id="IPR020459">
    <property type="entry name" value="AMP-binding"/>
</dbReference>
<comment type="caution">
    <text evidence="5">The sequence shown here is derived from an EMBL/GenBank/DDBJ whole genome shotgun (WGS) entry which is preliminary data.</text>
</comment>
<proteinExistence type="predicted"/>